<evidence type="ECO:0000256" key="4">
    <source>
        <dbReference type="SAM" id="MobiDB-lite"/>
    </source>
</evidence>
<evidence type="ECO:0000256" key="3">
    <source>
        <dbReference type="ARBA" id="ARBA00022679"/>
    </source>
</evidence>
<proteinExistence type="inferred from homology"/>
<dbReference type="AlphaFoldDB" id="A0AB40D1E9"/>
<evidence type="ECO:0000259" key="5">
    <source>
        <dbReference type="Pfam" id="PF08241"/>
    </source>
</evidence>
<dbReference type="InterPro" id="IPR051419">
    <property type="entry name" value="Lys/N-term_MeTrsfase_sf"/>
</dbReference>
<dbReference type="Pfam" id="PF08241">
    <property type="entry name" value="Methyltransf_11"/>
    <property type="match status" value="1"/>
</dbReference>
<gene>
    <name evidence="7" type="primary">LOC120283419</name>
</gene>
<dbReference type="FunFam" id="3.40.50.150:FF:000224">
    <property type="entry name" value="S-adenosyl-L-methionine-dependent methyltransferases superfamily protein"/>
    <property type="match status" value="1"/>
</dbReference>
<dbReference type="CDD" id="cd02440">
    <property type="entry name" value="AdoMet_MTases"/>
    <property type="match status" value="1"/>
</dbReference>
<dbReference type="SUPFAM" id="SSF53335">
    <property type="entry name" value="S-adenosyl-L-methionine-dependent methyltransferases"/>
    <property type="match status" value="1"/>
</dbReference>
<dbReference type="PANTHER" id="PTHR12176">
    <property type="entry name" value="SAM-DEPENDENT METHYLTRANSFERASE SUPERFAMILY PROTEIN"/>
    <property type="match status" value="1"/>
</dbReference>
<feature type="region of interest" description="Disordered" evidence="4">
    <location>
        <begin position="1"/>
        <end position="36"/>
    </location>
</feature>
<keyword evidence="6" id="KW-1185">Reference proteome</keyword>
<feature type="compositionally biased region" description="Basic and acidic residues" evidence="4">
    <location>
        <begin position="17"/>
        <end position="26"/>
    </location>
</feature>
<comment type="similarity">
    <text evidence="1">Belongs to the methyltransferase superfamily.</text>
</comment>
<reference evidence="7" key="1">
    <citation type="submission" date="2025-08" db="UniProtKB">
        <authorList>
            <consortium name="RefSeq"/>
        </authorList>
    </citation>
    <scope>IDENTIFICATION</scope>
</reference>
<dbReference type="GeneID" id="120283419"/>
<accession>A0AB40D1E9</accession>
<dbReference type="RefSeq" id="XP_039146035.1">
    <property type="nucleotide sequence ID" value="XM_039290101.1"/>
</dbReference>
<dbReference type="Gene3D" id="3.40.50.150">
    <property type="entry name" value="Vaccinia Virus protein VP39"/>
    <property type="match status" value="1"/>
</dbReference>
<dbReference type="GO" id="GO:0032259">
    <property type="term" value="P:methylation"/>
    <property type="evidence" value="ECO:0007669"/>
    <property type="project" value="UniProtKB-KW"/>
</dbReference>
<name>A0AB40D1E9_DIOCR</name>
<evidence type="ECO:0000313" key="7">
    <source>
        <dbReference type="RefSeq" id="XP_039146035.1"/>
    </source>
</evidence>
<protein>
    <submittedName>
        <fullName evidence="7">EEF1A lysine methyltransferase 4-like</fullName>
    </submittedName>
</protein>
<dbReference type="InterPro" id="IPR013216">
    <property type="entry name" value="Methyltransf_11"/>
</dbReference>
<organism evidence="6 7">
    <name type="scientific">Dioscorea cayennensis subsp. rotundata</name>
    <name type="common">White Guinea yam</name>
    <name type="synonym">Dioscorea rotundata</name>
    <dbReference type="NCBI Taxonomy" id="55577"/>
    <lineage>
        <taxon>Eukaryota</taxon>
        <taxon>Viridiplantae</taxon>
        <taxon>Streptophyta</taxon>
        <taxon>Embryophyta</taxon>
        <taxon>Tracheophyta</taxon>
        <taxon>Spermatophyta</taxon>
        <taxon>Magnoliopsida</taxon>
        <taxon>Liliopsida</taxon>
        <taxon>Dioscoreales</taxon>
        <taxon>Dioscoreaceae</taxon>
        <taxon>Dioscorea</taxon>
    </lineage>
</organism>
<dbReference type="Proteomes" id="UP001515500">
    <property type="component" value="Chromosome 19"/>
</dbReference>
<keyword evidence="2" id="KW-0489">Methyltransferase</keyword>
<dbReference type="PANTHER" id="PTHR12176:SF79">
    <property type="entry name" value="METHYLTRANSFERASE TYPE 11 DOMAIN-CONTAINING PROTEIN"/>
    <property type="match status" value="1"/>
</dbReference>
<dbReference type="InterPro" id="IPR029063">
    <property type="entry name" value="SAM-dependent_MTases_sf"/>
</dbReference>
<evidence type="ECO:0000256" key="2">
    <source>
        <dbReference type="ARBA" id="ARBA00022603"/>
    </source>
</evidence>
<feature type="compositionally biased region" description="Polar residues" evidence="4">
    <location>
        <begin position="1"/>
        <end position="16"/>
    </location>
</feature>
<evidence type="ECO:0000256" key="1">
    <source>
        <dbReference type="ARBA" id="ARBA00008361"/>
    </source>
</evidence>
<feature type="domain" description="Methyltransferase type 11" evidence="5">
    <location>
        <begin position="85"/>
        <end position="186"/>
    </location>
</feature>
<keyword evidence="3" id="KW-0808">Transferase</keyword>
<dbReference type="GO" id="GO:0008757">
    <property type="term" value="F:S-adenosylmethionine-dependent methyltransferase activity"/>
    <property type="evidence" value="ECO:0007669"/>
    <property type="project" value="InterPro"/>
</dbReference>
<evidence type="ECO:0000313" key="6">
    <source>
        <dbReference type="Proteomes" id="UP001515500"/>
    </source>
</evidence>
<sequence length="275" mass="31432">MRFGSSRRSAPSTSHPSRSDAIDSHHGARRTTMTQGSTTLHAYGEASYWDRRYGQDPGPFEWYQKYRSLAPLFDLYLRRHHRLLLVGCGNSALGEDMLNDGYEDIVNIDISSVVIEAMQTKYQDKPALQYIKMDVRDMSDFESGSFDAVIDKGTLDSLMCGHDAQENATKMLEEVGRVLKDKGVYFLITYGDPNYRLYLLKELRYWTINMHVIDRLEKTADKRCWDLTTPIPWTEDGSLATAVLGSNPEIHYIYVCIKDESLSQHGNEEPNSSEH</sequence>